<dbReference type="PANTHER" id="PTHR42879">
    <property type="entry name" value="3-OXOACYL-(ACYL-CARRIER-PROTEIN) REDUCTASE"/>
    <property type="match status" value="1"/>
</dbReference>
<dbReference type="GO" id="GO:0032787">
    <property type="term" value="P:monocarboxylic acid metabolic process"/>
    <property type="evidence" value="ECO:0007669"/>
    <property type="project" value="UniProtKB-ARBA"/>
</dbReference>
<keyword evidence="2" id="KW-0560">Oxidoreductase</keyword>
<dbReference type="Proteomes" id="UP000215483">
    <property type="component" value="Unassembled WGS sequence"/>
</dbReference>
<keyword evidence="5" id="KW-1185">Reference proteome</keyword>
<dbReference type="PROSITE" id="PS00061">
    <property type="entry name" value="ADH_SHORT"/>
    <property type="match status" value="1"/>
</dbReference>
<dbReference type="FunFam" id="3.40.50.720:FF:000084">
    <property type="entry name" value="Short-chain dehydrogenase reductase"/>
    <property type="match status" value="1"/>
</dbReference>
<dbReference type="SMART" id="SM00822">
    <property type="entry name" value="PKS_KR"/>
    <property type="match status" value="1"/>
</dbReference>
<protein>
    <submittedName>
        <fullName evidence="4">Dehydrogenase</fullName>
    </submittedName>
</protein>
<dbReference type="Gene3D" id="3.40.50.720">
    <property type="entry name" value="NAD(P)-binding Rossmann-like Domain"/>
    <property type="match status" value="1"/>
</dbReference>
<dbReference type="CDD" id="cd05233">
    <property type="entry name" value="SDR_c"/>
    <property type="match status" value="1"/>
</dbReference>
<dbReference type="PANTHER" id="PTHR42879:SF2">
    <property type="entry name" value="3-OXOACYL-[ACYL-CARRIER-PROTEIN] REDUCTASE FABG"/>
    <property type="match status" value="1"/>
</dbReference>
<dbReference type="InterPro" id="IPR036291">
    <property type="entry name" value="NAD(P)-bd_dom_sf"/>
</dbReference>
<evidence type="ECO:0000256" key="2">
    <source>
        <dbReference type="ARBA" id="ARBA00023002"/>
    </source>
</evidence>
<proteinExistence type="inferred from homology"/>
<dbReference type="InterPro" id="IPR050259">
    <property type="entry name" value="SDR"/>
</dbReference>
<evidence type="ECO:0000313" key="5">
    <source>
        <dbReference type="Proteomes" id="UP000215483"/>
    </source>
</evidence>
<dbReference type="EMBL" id="MCGQ01000090">
    <property type="protein sequence ID" value="OXY86751.1"/>
    <property type="molecule type" value="Genomic_DNA"/>
</dbReference>
<comment type="similarity">
    <text evidence="1">Belongs to the short-chain dehydrogenases/reductases (SDR) family.</text>
</comment>
<dbReference type="PRINTS" id="PR00080">
    <property type="entry name" value="SDRFAMILY"/>
</dbReference>
<dbReference type="Pfam" id="PF13561">
    <property type="entry name" value="adh_short_C2"/>
    <property type="match status" value="1"/>
</dbReference>
<dbReference type="GO" id="GO:0016491">
    <property type="term" value="F:oxidoreductase activity"/>
    <property type="evidence" value="ECO:0007669"/>
    <property type="project" value="UniProtKB-KW"/>
</dbReference>
<evidence type="ECO:0000313" key="4">
    <source>
        <dbReference type="EMBL" id="OXY86751.1"/>
    </source>
</evidence>
<sequence>MTSATTQAQRTKRVAVVTGGGAGIGQGYALRLARDGHTVAVADLGPADATEKLIREAGGEVFSARCDVSDPDSVTGFAAAVTDRFGHVDILVHNAGIYPIVPFEETDWATWRRIMDINLDSVFHLTKAFLPGMRQHGWGRIVVMASATFHSGPPGMVAYTASKGGVIGFVRTLAAEVGAHGVTVNAIAPGLVRTPGTLSGPQQELGLFDALLATQAIKRTGVPEDLMGTVSFLTSDEAAFMTGQTLVVDGGFARA</sequence>
<dbReference type="InterPro" id="IPR057326">
    <property type="entry name" value="KR_dom"/>
</dbReference>
<dbReference type="InterPro" id="IPR002347">
    <property type="entry name" value="SDR_fam"/>
</dbReference>
<dbReference type="OrthoDB" id="20590at2"/>
<dbReference type="InterPro" id="IPR020904">
    <property type="entry name" value="Sc_DH/Rdtase_CS"/>
</dbReference>
<dbReference type="SUPFAM" id="SSF51735">
    <property type="entry name" value="NAD(P)-binding Rossmann-fold domains"/>
    <property type="match status" value="1"/>
</dbReference>
<evidence type="ECO:0000256" key="1">
    <source>
        <dbReference type="ARBA" id="ARBA00006484"/>
    </source>
</evidence>
<dbReference type="AlphaFoldDB" id="A0A233RTP3"/>
<reference evidence="4 5" key="1">
    <citation type="submission" date="2016-07" db="EMBL/GenBank/DDBJ databases">
        <title>Draft genome of Streptomyces diastatochromogenes.</title>
        <authorList>
            <person name="Podduturi R."/>
            <person name="Lukassen M.B."/>
            <person name="Clausen N."/>
            <person name="Nielsen J.L."/>
            <person name="Jorgensen N.O."/>
        </authorList>
    </citation>
    <scope>NUCLEOTIDE SEQUENCE [LARGE SCALE GENOMIC DNA]</scope>
    <source>
        <strain evidence="4 5">DSM 40608</strain>
    </source>
</reference>
<gene>
    <name evidence="4" type="ORF">BEK98_44490</name>
</gene>
<name>A0A233RTP3_STRDA</name>
<dbReference type="RefSeq" id="WP_094222701.1">
    <property type="nucleotide sequence ID" value="NZ_MCGQ01000090.1"/>
</dbReference>
<comment type="caution">
    <text evidence="4">The sequence shown here is derived from an EMBL/GenBank/DDBJ whole genome shotgun (WGS) entry which is preliminary data.</text>
</comment>
<accession>A0A233RTP3</accession>
<dbReference type="PRINTS" id="PR00081">
    <property type="entry name" value="GDHRDH"/>
</dbReference>
<feature type="domain" description="Ketoreductase" evidence="3">
    <location>
        <begin position="13"/>
        <end position="190"/>
    </location>
</feature>
<organism evidence="4 5">
    <name type="scientific">Streptomyces diastatochromogenes</name>
    <dbReference type="NCBI Taxonomy" id="42236"/>
    <lineage>
        <taxon>Bacteria</taxon>
        <taxon>Bacillati</taxon>
        <taxon>Actinomycetota</taxon>
        <taxon>Actinomycetes</taxon>
        <taxon>Kitasatosporales</taxon>
        <taxon>Streptomycetaceae</taxon>
        <taxon>Streptomyces</taxon>
    </lineage>
</organism>
<evidence type="ECO:0000259" key="3">
    <source>
        <dbReference type="SMART" id="SM00822"/>
    </source>
</evidence>